<reference evidence="7" key="1">
    <citation type="journal article" date="2021" name="IMA Fungus">
        <title>Genomic characterization of three marine fungi, including Emericellopsis atlantica sp. nov. with signatures of a generalist lifestyle and marine biomass degradation.</title>
        <authorList>
            <person name="Hagestad O.C."/>
            <person name="Hou L."/>
            <person name="Andersen J.H."/>
            <person name="Hansen E.H."/>
            <person name="Altermark B."/>
            <person name="Li C."/>
            <person name="Kuhnert E."/>
            <person name="Cox R.J."/>
            <person name="Crous P.W."/>
            <person name="Spatafora J.W."/>
            <person name="Lail K."/>
            <person name="Amirebrahimi M."/>
            <person name="Lipzen A."/>
            <person name="Pangilinan J."/>
            <person name="Andreopoulos W."/>
            <person name="Hayes R.D."/>
            <person name="Ng V."/>
            <person name="Grigoriev I.V."/>
            <person name="Jackson S.A."/>
            <person name="Sutton T.D.S."/>
            <person name="Dobson A.D.W."/>
            <person name="Rama T."/>
        </authorList>
    </citation>
    <scope>NUCLEOTIDE SEQUENCE</scope>
    <source>
        <strain evidence="7">TRa3180A</strain>
    </source>
</reference>
<dbReference type="PIRSF" id="PIRSF028763">
    <property type="entry name" value="RNA_pol_Rpc34"/>
    <property type="match status" value="1"/>
</dbReference>
<dbReference type="GO" id="GO:0005654">
    <property type="term" value="C:nucleoplasm"/>
    <property type="evidence" value="ECO:0007669"/>
    <property type="project" value="UniProtKB-ARBA"/>
</dbReference>
<dbReference type="InterPro" id="IPR007832">
    <property type="entry name" value="RNA_pol_Rpc34"/>
</dbReference>
<dbReference type="OrthoDB" id="613763at2759"/>
<dbReference type="GO" id="GO:0006383">
    <property type="term" value="P:transcription by RNA polymerase III"/>
    <property type="evidence" value="ECO:0007669"/>
    <property type="project" value="UniProtKB-UniRule"/>
</dbReference>
<dbReference type="AlphaFoldDB" id="A0A9P7ZAQ7"/>
<keyword evidence="4 6" id="KW-0804">Transcription</keyword>
<dbReference type="GO" id="GO:0005666">
    <property type="term" value="C:RNA polymerase III complex"/>
    <property type="evidence" value="ECO:0007669"/>
    <property type="project" value="UniProtKB-UniRule"/>
</dbReference>
<dbReference type="Gene3D" id="1.10.10.10">
    <property type="entry name" value="Winged helix-like DNA-binding domain superfamily/Winged helix DNA-binding domain"/>
    <property type="match status" value="1"/>
</dbReference>
<name>A0A9P7ZAQ7_9HELO</name>
<dbReference type="SUPFAM" id="SSF46785">
    <property type="entry name" value="Winged helix' DNA-binding domain"/>
    <property type="match status" value="1"/>
</dbReference>
<dbReference type="EMBL" id="MU253748">
    <property type="protein sequence ID" value="KAG9248485.1"/>
    <property type="molecule type" value="Genomic_DNA"/>
</dbReference>
<evidence type="ECO:0000313" key="7">
    <source>
        <dbReference type="EMBL" id="KAG9248485.1"/>
    </source>
</evidence>
<evidence type="ECO:0000256" key="1">
    <source>
        <dbReference type="ARBA" id="ARBA00004123"/>
    </source>
</evidence>
<evidence type="ECO:0000256" key="2">
    <source>
        <dbReference type="ARBA" id="ARBA00011038"/>
    </source>
</evidence>
<sequence length="374" mass="42252">MAAPNVKALMEVIYEAFEEKKDSKETVSQGNILAAKLIPNDDASTLLAVAQGLCNEKKWKIVTDNTGAIAWRVRSQEEATKYNSLKPEDEIVYSFIDESGRDGIWIKTIRSRSQLHDSLVNAAIKHLVSKKYIQEMKSVEASTRKMYIRSGLVQSDKTKGGPWFTDGDLDEVFIDGVRQALYDYILNTSLYLTAAAQKQIDRIEKRAKEPKKKSKISTHQVQALRDRGLGTTALTMEEEMQRRMKEQQDELAKAEYKYDGYITMPAGYTEYKTLDELTEFVLGAGLAQGLVLTAKDLKQLLDVMCFDGDIEIMKIKNDLEGYKATRQSVRPHTKGPYNRLTEAPCGRCPVFDLCEEGGPVGPSNCKYFQDWLEL</sequence>
<dbReference type="GO" id="GO:0005737">
    <property type="term" value="C:cytoplasm"/>
    <property type="evidence" value="ECO:0007669"/>
    <property type="project" value="UniProtKB-ARBA"/>
</dbReference>
<accession>A0A9P7ZAQ7</accession>
<keyword evidence="3 6" id="KW-0240">DNA-directed RNA polymerase</keyword>
<dbReference type="InterPro" id="IPR036390">
    <property type="entry name" value="WH_DNA-bd_sf"/>
</dbReference>
<dbReference type="InterPro" id="IPR036388">
    <property type="entry name" value="WH-like_DNA-bd_sf"/>
</dbReference>
<keyword evidence="8" id="KW-1185">Reference proteome</keyword>
<comment type="function">
    <text evidence="6">DNA-dependent RNA polymerase catalyzes the transcription of DNA into RNA using the four ribonucleoside triphosphates as substrates. Specific peripheric component of RNA polymerase III which synthesizes small RNAs, such as 5S rRNA and tRNAs.</text>
</comment>
<evidence type="ECO:0000256" key="3">
    <source>
        <dbReference type="ARBA" id="ARBA00022478"/>
    </source>
</evidence>
<keyword evidence="5 6" id="KW-0539">Nucleus</keyword>
<protein>
    <recommendedName>
        <fullName evidence="6">DNA-directed RNA polymerase III subunit RPC6</fullName>
        <shortName evidence="6">RNA polymerase III subunit C6</shortName>
    </recommendedName>
</protein>
<comment type="subcellular location">
    <subcellularLocation>
        <location evidence="1 6">Nucleus</location>
    </subcellularLocation>
</comment>
<proteinExistence type="inferred from homology"/>
<evidence type="ECO:0000256" key="4">
    <source>
        <dbReference type="ARBA" id="ARBA00023163"/>
    </source>
</evidence>
<dbReference type="Proteomes" id="UP000887226">
    <property type="component" value="Unassembled WGS sequence"/>
</dbReference>
<comment type="similarity">
    <text evidence="2 6">Belongs to the eukaryotic RPC34/RPC39 RNA polymerase subunit family.</text>
</comment>
<evidence type="ECO:0000256" key="6">
    <source>
        <dbReference type="PIRNR" id="PIRNR028763"/>
    </source>
</evidence>
<comment type="caution">
    <text evidence="7">The sequence shown here is derived from an EMBL/GenBank/DDBJ whole genome shotgun (WGS) entry which is preliminary data.</text>
</comment>
<evidence type="ECO:0000256" key="5">
    <source>
        <dbReference type="ARBA" id="ARBA00023242"/>
    </source>
</evidence>
<gene>
    <name evidence="7" type="ORF">BJ878DRAFT_27288</name>
</gene>
<dbReference type="FunFam" id="1.10.10.10:FF:000116">
    <property type="entry name" value="DNA-directed RNA polymerase III subunit RPC6"/>
    <property type="match status" value="1"/>
</dbReference>
<evidence type="ECO:0000313" key="8">
    <source>
        <dbReference type="Proteomes" id="UP000887226"/>
    </source>
</evidence>
<organism evidence="7 8">
    <name type="scientific">Calycina marina</name>
    <dbReference type="NCBI Taxonomy" id="1763456"/>
    <lineage>
        <taxon>Eukaryota</taxon>
        <taxon>Fungi</taxon>
        <taxon>Dikarya</taxon>
        <taxon>Ascomycota</taxon>
        <taxon>Pezizomycotina</taxon>
        <taxon>Leotiomycetes</taxon>
        <taxon>Helotiales</taxon>
        <taxon>Pezizellaceae</taxon>
        <taxon>Calycina</taxon>
    </lineage>
</organism>
<dbReference type="Pfam" id="PF05158">
    <property type="entry name" value="RNA_pol_Rpc34"/>
    <property type="match status" value="1"/>
</dbReference>
<dbReference type="PANTHER" id="PTHR12780">
    <property type="entry name" value="RNA POLYMERASE III DNA DIRECTED , 39KD SUBUNIT-RELATED"/>
    <property type="match status" value="1"/>
</dbReference>
<dbReference type="InterPro" id="IPR016049">
    <property type="entry name" value="RNA_pol_Rpc34-like"/>
</dbReference>